<dbReference type="Pfam" id="PF02698">
    <property type="entry name" value="DUF218"/>
    <property type="match status" value="1"/>
</dbReference>
<dbReference type="Gene3D" id="1.10.3620.10">
    <property type="entry name" value="YdcF like domain"/>
    <property type="match status" value="1"/>
</dbReference>
<dbReference type="InterPro" id="IPR014729">
    <property type="entry name" value="Rossmann-like_a/b/a_fold"/>
</dbReference>
<accession>A0A426D6N9</accession>
<dbReference type="CDD" id="cd06259">
    <property type="entry name" value="YdcF-like"/>
    <property type="match status" value="1"/>
</dbReference>
<dbReference type="PANTHER" id="PTHR30336:SF20">
    <property type="entry name" value="DUF218 DOMAIN-CONTAINING PROTEIN"/>
    <property type="match status" value="1"/>
</dbReference>
<keyword evidence="3" id="KW-1185">Reference proteome</keyword>
<dbReference type="RefSeq" id="WP_125072472.1">
    <property type="nucleotide sequence ID" value="NZ_QWZQ01000025.1"/>
</dbReference>
<dbReference type="EMBL" id="QWZQ01000025">
    <property type="protein sequence ID" value="RRK10240.1"/>
    <property type="molecule type" value="Genomic_DNA"/>
</dbReference>
<dbReference type="Proteomes" id="UP000283633">
    <property type="component" value="Unassembled WGS sequence"/>
</dbReference>
<dbReference type="OrthoDB" id="2216870at2"/>
<evidence type="ECO:0000259" key="1">
    <source>
        <dbReference type="Pfam" id="PF02698"/>
    </source>
</evidence>
<dbReference type="PANTHER" id="PTHR30336">
    <property type="entry name" value="INNER MEMBRANE PROTEIN, PROBABLE PERMEASE"/>
    <property type="match status" value="1"/>
</dbReference>
<name>A0A426D6N9_9LACO</name>
<protein>
    <submittedName>
        <fullName evidence="2">YdcF family protein</fullName>
    </submittedName>
</protein>
<comment type="caution">
    <text evidence="2">The sequence shown here is derived from an EMBL/GenBank/DDBJ whole genome shotgun (WGS) entry which is preliminary data.</text>
</comment>
<dbReference type="InterPro" id="IPR003848">
    <property type="entry name" value="DUF218"/>
</dbReference>
<reference evidence="2 3" key="1">
    <citation type="submission" date="2018-08" db="EMBL/GenBank/DDBJ databases">
        <title>Genome Lactobacillus garii FI11369.</title>
        <authorList>
            <person name="Diaz M."/>
            <person name="Narbad A."/>
        </authorList>
    </citation>
    <scope>NUCLEOTIDE SEQUENCE [LARGE SCALE GENOMIC DNA]</scope>
    <source>
        <strain evidence="2 3">FI11369</strain>
    </source>
</reference>
<dbReference type="Gene3D" id="3.40.50.620">
    <property type="entry name" value="HUPs"/>
    <property type="match status" value="1"/>
</dbReference>
<organism evidence="2 3">
    <name type="scientific">Lactiplantibacillus garii</name>
    <dbReference type="NCBI Taxonomy" id="2306423"/>
    <lineage>
        <taxon>Bacteria</taxon>
        <taxon>Bacillati</taxon>
        <taxon>Bacillota</taxon>
        <taxon>Bacilli</taxon>
        <taxon>Lactobacillales</taxon>
        <taxon>Lactobacillaceae</taxon>
        <taxon>Lactiplantibacillus</taxon>
    </lineage>
</organism>
<dbReference type="GO" id="GO:0005886">
    <property type="term" value="C:plasma membrane"/>
    <property type="evidence" value="ECO:0007669"/>
    <property type="project" value="TreeGrafter"/>
</dbReference>
<feature type="domain" description="DUF218" evidence="1">
    <location>
        <begin position="28"/>
        <end position="147"/>
    </location>
</feature>
<dbReference type="AlphaFoldDB" id="A0A426D6N9"/>
<evidence type="ECO:0000313" key="2">
    <source>
        <dbReference type="EMBL" id="RRK10240.1"/>
    </source>
</evidence>
<gene>
    <name evidence="2" type="ORF">D1831_08365</name>
</gene>
<sequence length="230" mass="25286">MTSLEALNHCLAWLTAPTTVPLQVDGLVLCGNSQPATATTAGHLAQRYHLPSIIIAGGVGHATKYLRHNLGVTNTLSEAVMMADLVRQAGYTGELRLDQTSTNSGSNAVNARQLAPANWHDVLLVQDPLLSRRTALTFKQNWSADVTFSWYQPRPLRLQQFDPLTWALPTAMAWPPAYFTELVIGECQRLIDTPAGYGPRGAGFIPHVDVPQSVVQAYQFLQTQTLNRKR</sequence>
<dbReference type="InterPro" id="IPR051599">
    <property type="entry name" value="Cell_Envelope_Assoc"/>
</dbReference>
<proteinExistence type="predicted"/>
<evidence type="ECO:0000313" key="3">
    <source>
        <dbReference type="Proteomes" id="UP000283633"/>
    </source>
</evidence>